<feature type="transmembrane region" description="Helical" evidence="11">
    <location>
        <begin position="48"/>
        <end position="69"/>
    </location>
</feature>
<dbReference type="GO" id="GO:0005886">
    <property type="term" value="C:plasma membrane"/>
    <property type="evidence" value="ECO:0007669"/>
    <property type="project" value="UniProtKB-SubCell"/>
</dbReference>
<evidence type="ECO:0000256" key="5">
    <source>
        <dbReference type="ARBA" id="ARBA00022519"/>
    </source>
</evidence>
<dbReference type="SUPFAM" id="SSF48452">
    <property type="entry name" value="TPR-like"/>
    <property type="match status" value="1"/>
</dbReference>
<comment type="subcellular location">
    <subcellularLocation>
        <location evidence="2">Cell inner membrane</location>
        <topology evidence="2">Multi-pass membrane protein</topology>
    </subcellularLocation>
</comment>
<dbReference type="UniPathway" id="UPA00252"/>
<dbReference type="PROSITE" id="PS50005">
    <property type="entry name" value="TPR"/>
    <property type="match status" value="1"/>
</dbReference>
<evidence type="ECO:0000256" key="11">
    <source>
        <dbReference type="SAM" id="Phobius"/>
    </source>
</evidence>
<dbReference type="InterPro" id="IPR010817">
    <property type="entry name" value="HemY_N"/>
</dbReference>
<comment type="pathway">
    <text evidence="3">Porphyrin-containing compound metabolism; protoheme biosynthesis.</text>
</comment>
<dbReference type="InterPro" id="IPR005254">
    <property type="entry name" value="Heme_biosyn_assoc_TPR_pro"/>
</dbReference>
<feature type="transmembrane region" description="Helical" evidence="11">
    <location>
        <begin position="7"/>
        <end position="28"/>
    </location>
</feature>
<keyword evidence="14" id="KW-1185">Reference proteome</keyword>
<evidence type="ECO:0000256" key="10">
    <source>
        <dbReference type="PROSITE-ProRule" id="PRU00339"/>
    </source>
</evidence>
<dbReference type="GO" id="GO:0006779">
    <property type="term" value="P:porphyrin-containing compound biosynthetic process"/>
    <property type="evidence" value="ECO:0007669"/>
    <property type="project" value="UniProtKB-KW"/>
</dbReference>
<sequence length="392" mass="44507">MARGVRLVFKALLLLLIIVAGFIVGPLWSGQTGYVMIAVSGYTVETSLVVLAMAVILLLLVFWLIEWLLRKILAGSRLSSSWLQRRRLKKGDTQLSSAFNSWLTHDYAKAQEQAEQATSNLKRPQQAYLLAAMAANARHDSVSYQRLLEKANSAEDDKQLPLLLAEAESAAPKEAQQQLQHLLKQYPRHPGVLRVAAKTFYRHQQWSELRPLLPELAKKNLIEPRLLLSYTQKSYQAYFAVAQEDPTELHKRWRDLDRQLRQDTSVRLEYIRALLDNQQQEEAAKVAIKGLRKGYLEPIDLLLGQSQFDWQGSALLTEHIQQMVKKQPDDANALALLGLLAMQQNDHDLAERALRKALELYPNKRFYQLLGDTYLAAEQSAKALAAYKAASQ</sequence>
<evidence type="ECO:0000256" key="8">
    <source>
        <dbReference type="ARBA" id="ARBA00023136"/>
    </source>
</evidence>
<keyword evidence="6 11" id="KW-0812">Transmembrane</keyword>
<evidence type="ECO:0000256" key="4">
    <source>
        <dbReference type="ARBA" id="ARBA00022475"/>
    </source>
</evidence>
<dbReference type="InterPro" id="IPR011990">
    <property type="entry name" value="TPR-like_helical_dom_sf"/>
</dbReference>
<evidence type="ECO:0000259" key="12">
    <source>
        <dbReference type="Pfam" id="PF07219"/>
    </source>
</evidence>
<accession>A0A432W3C8</accession>
<keyword evidence="10" id="KW-0802">TPR repeat</keyword>
<dbReference type="AlphaFoldDB" id="A0A432W3C8"/>
<keyword evidence="9" id="KW-0627">Porphyrin biosynthesis</keyword>
<keyword evidence="7 11" id="KW-1133">Transmembrane helix</keyword>
<keyword evidence="8 11" id="KW-0472">Membrane</keyword>
<comment type="function">
    <text evidence="1">Involved in a late step of protoheme IX synthesis.</text>
</comment>
<dbReference type="InterPro" id="IPR019734">
    <property type="entry name" value="TPR_rpt"/>
</dbReference>
<evidence type="ECO:0000256" key="6">
    <source>
        <dbReference type="ARBA" id="ARBA00022692"/>
    </source>
</evidence>
<organism evidence="13 14">
    <name type="scientific">Aliidiomarina minuta</name>
    <dbReference type="NCBI Taxonomy" id="880057"/>
    <lineage>
        <taxon>Bacteria</taxon>
        <taxon>Pseudomonadati</taxon>
        <taxon>Pseudomonadota</taxon>
        <taxon>Gammaproteobacteria</taxon>
        <taxon>Alteromonadales</taxon>
        <taxon>Idiomarinaceae</taxon>
        <taxon>Aliidiomarina</taxon>
    </lineage>
</organism>
<evidence type="ECO:0000256" key="2">
    <source>
        <dbReference type="ARBA" id="ARBA00004429"/>
    </source>
</evidence>
<evidence type="ECO:0000313" key="14">
    <source>
        <dbReference type="Proteomes" id="UP000288293"/>
    </source>
</evidence>
<keyword evidence="5" id="KW-0997">Cell inner membrane</keyword>
<protein>
    <recommendedName>
        <fullName evidence="12">HemY N-terminal domain-containing protein</fullName>
    </recommendedName>
</protein>
<name>A0A432W3C8_9GAMM</name>
<evidence type="ECO:0000256" key="3">
    <source>
        <dbReference type="ARBA" id="ARBA00004744"/>
    </source>
</evidence>
<dbReference type="Pfam" id="PF07219">
    <property type="entry name" value="HemY_N"/>
    <property type="match status" value="1"/>
</dbReference>
<dbReference type="Gene3D" id="1.25.40.10">
    <property type="entry name" value="Tetratricopeptide repeat domain"/>
    <property type="match status" value="1"/>
</dbReference>
<dbReference type="SMART" id="SM00028">
    <property type="entry name" value="TPR"/>
    <property type="match status" value="1"/>
</dbReference>
<comment type="caution">
    <text evidence="13">The sequence shown here is derived from an EMBL/GenBank/DDBJ whole genome shotgun (WGS) entry which is preliminary data.</text>
</comment>
<evidence type="ECO:0000256" key="1">
    <source>
        <dbReference type="ARBA" id="ARBA00002962"/>
    </source>
</evidence>
<feature type="domain" description="HemY N-terminal" evidence="12">
    <location>
        <begin position="33"/>
        <end position="138"/>
    </location>
</feature>
<evidence type="ECO:0000313" key="13">
    <source>
        <dbReference type="EMBL" id="RUO23832.1"/>
    </source>
</evidence>
<dbReference type="NCBIfam" id="TIGR00540">
    <property type="entry name" value="TPR_hemY_coli"/>
    <property type="match status" value="1"/>
</dbReference>
<evidence type="ECO:0000256" key="9">
    <source>
        <dbReference type="ARBA" id="ARBA00023244"/>
    </source>
</evidence>
<proteinExistence type="predicted"/>
<dbReference type="EMBL" id="PIPL01000003">
    <property type="protein sequence ID" value="RUO23832.1"/>
    <property type="molecule type" value="Genomic_DNA"/>
</dbReference>
<evidence type="ECO:0000256" key="7">
    <source>
        <dbReference type="ARBA" id="ARBA00022989"/>
    </source>
</evidence>
<feature type="repeat" description="TPR" evidence="10">
    <location>
        <begin position="331"/>
        <end position="364"/>
    </location>
</feature>
<gene>
    <name evidence="13" type="ORF">CWE09_11805</name>
</gene>
<reference evidence="13 14" key="1">
    <citation type="journal article" date="2011" name="Front. Microbiol.">
        <title>Genomic signatures of strain selection and enhancement in Bacillus atrophaeus var. globigii, a historical biowarfare simulant.</title>
        <authorList>
            <person name="Gibbons H.S."/>
            <person name="Broomall S.M."/>
            <person name="McNew L.A."/>
            <person name="Daligault H."/>
            <person name="Chapman C."/>
            <person name="Bruce D."/>
            <person name="Karavis M."/>
            <person name="Krepps M."/>
            <person name="McGregor P.A."/>
            <person name="Hong C."/>
            <person name="Park K.H."/>
            <person name="Akmal A."/>
            <person name="Feldman A."/>
            <person name="Lin J.S."/>
            <person name="Chang W.E."/>
            <person name="Higgs B.W."/>
            <person name="Demirev P."/>
            <person name="Lindquist J."/>
            <person name="Liem A."/>
            <person name="Fochler E."/>
            <person name="Read T.D."/>
            <person name="Tapia R."/>
            <person name="Johnson S."/>
            <person name="Bishop-Lilly K.A."/>
            <person name="Detter C."/>
            <person name="Han C."/>
            <person name="Sozhamannan S."/>
            <person name="Rosenzweig C.N."/>
            <person name="Skowronski E.W."/>
        </authorList>
    </citation>
    <scope>NUCLEOTIDE SEQUENCE [LARGE SCALE GENOMIC DNA]</scope>
    <source>
        <strain evidence="13 14">MLST1</strain>
    </source>
</reference>
<keyword evidence="4" id="KW-1003">Cell membrane</keyword>
<dbReference type="GO" id="GO:0042168">
    <property type="term" value="P:heme metabolic process"/>
    <property type="evidence" value="ECO:0007669"/>
    <property type="project" value="InterPro"/>
</dbReference>
<dbReference type="Proteomes" id="UP000288293">
    <property type="component" value="Unassembled WGS sequence"/>
</dbReference>